<organism evidence="1 2">
    <name type="scientific">Hibiscus sabdariffa</name>
    <name type="common">roselle</name>
    <dbReference type="NCBI Taxonomy" id="183260"/>
    <lineage>
        <taxon>Eukaryota</taxon>
        <taxon>Viridiplantae</taxon>
        <taxon>Streptophyta</taxon>
        <taxon>Embryophyta</taxon>
        <taxon>Tracheophyta</taxon>
        <taxon>Spermatophyta</taxon>
        <taxon>Magnoliopsida</taxon>
        <taxon>eudicotyledons</taxon>
        <taxon>Gunneridae</taxon>
        <taxon>Pentapetalae</taxon>
        <taxon>rosids</taxon>
        <taxon>malvids</taxon>
        <taxon>Malvales</taxon>
        <taxon>Malvaceae</taxon>
        <taxon>Malvoideae</taxon>
        <taxon>Hibiscus</taxon>
    </lineage>
</organism>
<sequence>MHLVMNNTGLVSPNYADHKLPVQSKSLKKHILLCTRTDTELRQKAQRQEVRRWVLMQTEGRRSGHGGWFSREAGHDEGW</sequence>
<evidence type="ECO:0000313" key="1">
    <source>
        <dbReference type="EMBL" id="KAK8565932.1"/>
    </source>
</evidence>
<gene>
    <name evidence="1" type="ORF">V6N12_059476</name>
</gene>
<evidence type="ECO:0000313" key="2">
    <source>
        <dbReference type="Proteomes" id="UP001472677"/>
    </source>
</evidence>
<keyword evidence="2" id="KW-1185">Reference proteome</keyword>
<proteinExistence type="predicted"/>
<dbReference type="Proteomes" id="UP001472677">
    <property type="component" value="Unassembled WGS sequence"/>
</dbReference>
<name>A0ABR2EV72_9ROSI</name>
<accession>A0ABR2EV72</accession>
<dbReference type="EMBL" id="JBBPBM010000010">
    <property type="protein sequence ID" value="KAK8565932.1"/>
    <property type="molecule type" value="Genomic_DNA"/>
</dbReference>
<reference evidence="1 2" key="1">
    <citation type="journal article" date="2024" name="G3 (Bethesda)">
        <title>Genome assembly of Hibiscus sabdariffa L. provides insights into metabolisms of medicinal natural products.</title>
        <authorList>
            <person name="Kim T."/>
        </authorList>
    </citation>
    <scope>NUCLEOTIDE SEQUENCE [LARGE SCALE GENOMIC DNA]</scope>
    <source>
        <strain evidence="1">TK-2024</strain>
        <tissue evidence="1">Old leaves</tissue>
    </source>
</reference>
<protein>
    <submittedName>
        <fullName evidence="1">Uncharacterized protein</fullName>
    </submittedName>
</protein>
<comment type="caution">
    <text evidence="1">The sequence shown here is derived from an EMBL/GenBank/DDBJ whole genome shotgun (WGS) entry which is preliminary data.</text>
</comment>